<evidence type="ECO:0000313" key="2">
    <source>
        <dbReference type="EMBL" id="MBI0143945.1"/>
    </source>
</evidence>
<reference evidence="2 3" key="1">
    <citation type="submission" date="2020-07" db="EMBL/GenBank/DDBJ databases">
        <title>Isolated bacteria genomes of Apis mellifera.</title>
        <authorList>
            <person name="Wu J."/>
            <person name="Zheng H."/>
        </authorList>
    </citation>
    <scope>NUCLEOTIDE SEQUENCE [LARGE SCALE GENOMIC DNA]</scope>
    <source>
        <strain evidence="2 3">W8116</strain>
    </source>
</reference>
<proteinExistence type="predicted"/>
<organism evidence="2 3">
    <name type="scientific">Bifidobacterium choladohabitans</name>
    <dbReference type="NCBI Taxonomy" id="2750947"/>
    <lineage>
        <taxon>Bacteria</taxon>
        <taxon>Bacillati</taxon>
        <taxon>Actinomycetota</taxon>
        <taxon>Actinomycetes</taxon>
        <taxon>Bifidobacteriales</taxon>
        <taxon>Bifidobacteriaceae</taxon>
        <taxon>Bifidobacterium</taxon>
    </lineage>
</organism>
<dbReference type="EMBL" id="JACFSA010000001">
    <property type="protein sequence ID" value="MBI0143945.1"/>
    <property type="molecule type" value="Genomic_DNA"/>
</dbReference>
<keyword evidence="3" id="KW-1185">Reference proteome</keyword>
<feature type="region of interest" description="Disordered" evidence="1">
    <location>
        <begin position="37"/>
        <end position="59"/>
    </location>
</feature>
<name>A0ABS0R190_9BIFI</name>
<comment type="caution">
    <text evidence="2">The sequence shown here is derived from an EMBL/GenBank/DDBJ whole genome shotgun (WGS) entry which is preliminary data.</text>
</comment>
<sequence>MHMSLSKLVKIAEGTFPREQHFISEKALPTTIYAPNRTGWSQSAAQGGVNTDNTNEAEPSLYQKTSVFSEPEENFDTGLDLSGRLAS</sequence>
<feature type="compositionally biased region" description="Polar residues" evidence="1">
    <location>
        <begin position="38"/>
        <end position="59"/>
    </location>
</feature>
<accession>A0ABS0R190</accession>
<gene>
    <name evidence="2" type="ORF">H3U98_04000</name>
</gene>
<dbReference type="RefSeq" id="WP_198205875.1">
    <property type="nucleotide sequence ID" value="NZ_JACFSA010000001.1"/>
</dbReference>
<evidence type="ECO:0000256" key="1">
    <source>
        <dbReference type="SAM" id="MobiDB-lite"/>
    </source>
</evidence>
<protein>
    <submittedName>
        <fullName evidence="2">Uncharacterized protein</fullName>
    </submittedName>
</protein>
<dbReference type="Proteomes" id="UP000700855">
    <property type="component" value="Unassembled WGS sequence"/>
</dbReference>
<evidence type="ECO:0000313" key="3">
    <source>
        <dbReference type="Proteomes" id="UP000700855"/>
    </source>
</evidence>